<dbReference type="Gene3D" id="3.40.30.120">
    <property type="match status" value="1"/>
</dbReference>
<keyword evidence="1" id="KW-0285">Flavoprotein</keyword>
<accession>A0A430BKR3</accession>
<dbReference type="GO" id="GO:0016709">
    <property type="term" value="F:oxidoreductase activity, acting on paired donors, with incorporation or reduction of molecular oxygen, NAD(P)H as one donor, and incorporation of one atom of oxygen"/>
    <property type="evidence" value="ECO:0007669"/>
    <property type="project" value="UniProtKB-ARBA"/>
</dbReference>
<dbReference type="Pfam" id="PF01494">
    <property type="entry name" value="FAD_binding_3"/>
    <property type="match status" value="1"/>
</dbReference>
<evidence type="ECO:0000256" key="2">
    <source>
        <dbReference type="ARBA" id="ARBA00022827"/>
    </source>
</evidence>
<gene>
    <name evidence="4" type="ORF">DAH51_21650</name>
</gene>
<name>A0A430BKR3_SPHYA</name>
<dbReference type="RefSeq" id="WP_125999660.1">
    <property type="nucleotide sequence ID" value="NZ_QRAL01000035.1"/>
</dbReference>
<dbReference type="InterPro" id="IPR050641">
    <property type="entry name" value="RIFMO-like"/>
</dbReference>
<proteinExistence type="predicted"/>
<organism evidence="4 5">
    <name type="scientific">Sphingobium yanoikuyae</name>
    <name type="common">Sphingomonas yanoikuyae</name>
    <dbReference type="NCBI Taxonomy" id="13690"/>
    <lineage>
        <taxon>Bacteria</taxon>
        <taxon>Pseudomonadati</taxon>
        <taxon>Pseudomonadota</taxon>
        <taxon>Alphaproteobacteria</taxon>
        <taxon>Sphingomonadales</taxon>
        <taxon>Sphingomonadaceae</taxon>
        <taxon>Sphingobium</taxon>
    </lineage>
</organism>
<feature type="domain" description="FAD-binding" evidence="3">
    <location>
        <begin position="8"/>
        <end position="370"/>
    </location>
</feature>
<dbReference type="PANTHER" id="PTHR43004:SF8">
    <property type="entry name" value="FAD-BINDING DOMAIN-CONTAINING PROTEIN-RELATED"/>
    <property type="match status" value="1"/>
</dbReference>
<evidence type="ECO:0000313" key="5">
    <source>
        <dbReference type="Proteomes" id="UP000287401"/>
    </source>
</evidence>
<comment type="caution">
    <text evidence="4">The sequence shown here is derived from an EMBL/GenBank/DDBJ whole genome shotgun (WGS) entry which is preliminary data.</text>
</comment>
<dbReference type="AlphaFoldDB" id="A0A430BKR3"/>
<dbReference type="Pfam" id="PF21274">
    <property type="entry name" value="Rng_hyd_C"/>
    <property type="match status" value="1"/>
</dbReference>
<evidence type="ECO:0000259" key="3">
    <source>
        <dbReference type="Pfam" id="PF01494"/>
    </source>
</evidence>
<dbReference type="PANTHER" id="PTHR43004">
    <property type="entry name" value="TRK SYSTEM POTASSIUM UPTAKE PROTEIN"/>
    <property type="match status" value="1"/>
</dbReference>
<keyword evidence="4" id="KW-0560">Oxidoreductase</keyword>
<dbReference type="Proteomes" id="UP000287401">
    <property type="component" value="Unassembled WGS sequence"/>
</dbReference>
<dbReference type="SUPFAM" id="SSF51905">
    <property type="entry name" value="FAD/NAD(P)-binding domain"/>
    <property type="match status" value="1"/>
</dbReference>
<sequence length="611" mass="66743">MPDNGEFDTDVLIVGTGPTGATAALVLATMGVRTHMVSLWNWLAHTPRAHITNQRTNEVFRDLGLSDEIAREASPWEVMGDTLFTTSLAGQELVRMRTWGTGDARKGDYVKASPCGMVDIIQPKLEPILLKNAAQRGACFTFNTEYLSHTQDENGVTVFLRERVNGREYQMRAKYLVGADGARSLIADQIGLPIEGQMARAGTAYITFNADLTRFVAHRPSILNWIVTPDAAFGEIGMGLLRAVKPWTQWIAGWGFDMSKGEPDLSEPFVRQQIATMIGDPTVDIEILNSSIWYVNQAYATQYSKGRVFCGGDAVHRHPPSSGLGMNTCVQDGYNLAWKLAYVLKGYAGEGLLDSYSDERAPIGKQIVLRANQSRLDYAPLNDCFRVKGTPNPVAAGIARFRDPGPDGVAARDAVRTALELKDTEFNAQGVEMNQRYASGAVITDPNVGEEEFDKDSTLFVQPTTRPGAKIPHAWLVGRDGLKKSTLDVTGHGKFTVLTGLSGEAWARAAEAMPLPFLRTVVIGSPDAQDLYCDWQRVREIDEGGVLLVRPDGHIAWRVHSPVEDAHTAGELLRKALAAILNNPTVEELALPASADVFEPPLSDTPPPQFA</sequence>
<dbReference type="InterPro" id="IPR036188">
    <property type="entry name" value="FAD/NAD-bd_sf"/>
</dbReference>
<reference evidence="4 5" key="1">
    <citation type="submission" date="2018-07" db="EMBL/GenBank/DDBJ databases">
        <title>Genomic and Epidemiologic Investigation of an Indolent Hospital Outbreak.</title>
        <authorList>
            <person name="Johnson R.C."/>
            <person name="Deming C."/>
            <person name="Conlan S."/>
            <person name="Zellmer C.J."/>
            <person name="Michelin A.V."/>
            <person name="Lee-Lin S."/>
            <person name="Thomas P.J."/>
            <person name="Park M."/>
            <person name="Weingarten R.A."/>
            <person name="Less J."/>
            <person name="Dekker J.P."/>
            <person name="Frank K.M."/>
            <person name="Musser K.A."/>
            <person name="Mcquiston J.R."/>
            <person name="Henderson D.K."/>
            <person name="Lau A.F."/>
            <person name="Palmore T.N."/>
            <person name="Segre J.A."/>
        </authorList>
    </citation>
    <scope>NUCLEOTIDE SEQUENCE [LARGE SCALE GENOMIC DNA]</scope>
    <source>
        <strain evidence="4 5">SK-NIH.Env6_1116</strain>
    </source>
</reference>
<dbReference type="InterPro" id="IPR002938">
    <property type="entry name" value="FAD-bd"/>
</dbReference>
<keyword evidence="2" id="KW-0274">FAD</keyword>
<evidence type="ECO:0000313" key="4">
    <source>
        <dbReference type="EMBL" id="RSU52230.1"/>
    </source>
</evidence>
<dbReference type="PRINTS" id="PR00420">
    <property type="entry name" value="RNGMNOXGNASE"/>
</dbReference>
<dbReference type="Gene3D" id="3.30.9.10">
    <property type="entry name" value="D-Amino Acid Oxidase, subunit A, domain 2"/>
    <property type="match status" value="1"/>
</dbReference>
<dbReference type="GO" id="GO:0071949">
    <property type="term" value="F:FAD binding"/>
    <property type="evidence" value="ECO:0007669"/>
    <property type="project" value="InterPro"/>
</dbReference>
<protein>
    <submittedName>
        <fullName evidence="4">2,4-dichlorophenol 6-monooxygenase</fullName>
    </submittedName>
</protein>
<dbReference type="EMBL" id="QRAL01000035">
    <property type="protein sequence ID" value="RSU52230.1"/>
    <property type="molecule type" value="Genomic_DNA"/>
</dbReference>
<keyword evidence="4" id="KW-0503">Monooxygenase</keyword>
<evidence type="ECO:0000256" key="1">
    <source>
        <dbReference type="ARBA" id="ARBA00022630"/>
    </source>
</evidence>
<dbReference type="Gene3D" id="3.50.50.60">
    <property type="entry name" value="FAD/NAD(P)-binding domain"/>
    <property type="match status" value="1"/>
</dbReference>